<accession>U2V2K2</accession>
<keyword evidence="8" id="KW-1185">Reference proteome</keyword>
<proteinExistence type="inferred from homology"/>
<organism evidence="7 8">
    <name type="scientific">Olsenella profusa F0195</name>
    <dbReference type="NCBI Taxonomy" id="1125712"/>
    <lineage>
        <taxon>Bacteria</taxon>
        <taxon>Bacillati</taxon>
        <taxon>Actinomycetota</taxon>
        <taxon>Coriobacteriia</taxon>
        <taxon>Coriobacteriales</taxon>
        <taxon>Atopobiaceae</taxon>
        <taxon>Olsenella</taxon>
    </lineage>
</organism>
<evidence type="ECO:0000259" key="6">
    <source>
        <dbReference type="Pfam" id="PF00294"/>
    </source>
</evidence>
<dbReference type="PANTHER" id="PTHR43085">
    <property type="entry name" value="HEXOKINASE FAMILY MEMBER"/>
    <property type="match status" value="1"/>
</dbReference>
<evidence type="ECO:0000256" key="5">
    <source>
        <dbReference type="ARBA" id="ARBA00022840"/>
    </source>
</evidence>
<sequence>MQEQKGILLVGEPMGLYMSQQEGGLDRARTFALAVAGAELNVAIGVSRLGHRVGYLTKLGDDFHGRLIVRLMNQCGISTEFTTRTSERPTGIMFKSLTPNGDPEIYYLRRGSAASTLSPADVADLDMSVYGILHLTGIMPALSESTRAATRLLVRRAREAGLTISFDPNLRPQLWPDRQTMAAFMNEMASQVDLFLPGIAETRELLGDEELAPEEAARRYRELGTRTVIVKCGSRGAYFDTDGARGWGGTFPVEHTVDTVGAGDGFAAGVLTALLEGLDIRAAVTRGNAIGSLQVQARGDNEGMPDREGLAAYLSRNH</sequence>
<dbReference type="GO" id="GO:0005524">
    <property type="term" value="F:ATP binding"/>
    <property type="evidence" value="ECO:0007669"/>
    <property type="project" value="UniProtKB-KW"/>
</dbReference>
<dbReference type="Pfam" id="PF00294">
    <property type="entry name" value="PfkB"/>
    <property type="match status" value="1"/>
</dbReference>
<dbReference type="RefSeq" id="WP_021726645.1">
    <property type="nucleotide sequence ID" value="NZ_AWEZ01000061.1"/>
</dbReference>
<comment type="caution">
    <text evidence="7">The sequence shown here is derived from an EMBL/GenBank/DDBJ whole genome shotgun (WGS) entry which is preliminary data.</text>
</comment>
<keyword evidence="2" id="KW-0808">Transferase</keyword>
<evidence type="ECO:0000256" key="2">
    <source>
        <dbReference type="ARBA" id="ARBA00022679"/>
    </source>
</evidence>
<dbReference type="InterPro" id="IPR029056">
    <property type="entry name" value="Ribokinase-like"/>
</dbReference>
<feature type="domain" description="Carbohydrate kinase PfkB" evidence="6">
    <location>
        <begin position="18"/>
        <end position="306"/>
    </location>
</feature>
<name>U2V2K2_9ACTN</name>
<dbReference type="Proteomes" id="UP000016638">
    <property type="component" value="Unassembled WGS sequence"/>
</dbReference>
<keyword evidence="5" id="KW-0067">ATP-binding</keyword>
<keyword evidence="4 7" id="KW-0418">Kinase</keyword>
<dbReference type="CDD" id="cd01166">
    <property type="entry name" value="KdgK"/>
    <property type="match status" value="1"/>
</dbReference>
<dbReference type="STRING" id="1125712.HMPREF1316_0996"/>
<evidence type="ECO:0000313" key="7">
    <source>
        <dbReference type="EMBL" id="ERL06906.1"/>
    </source>
</evidence>
<gene>
    <name evidence="7" type="ORF">HMPREF1316_0996</name>
</gene>
<dbReference type="InterPro" id="IPR002173">
    <property type="entry name" value="Carboh/pur_kinase_PfkB_CS"/>
</dbReference>
<dbReference type="SUPFAM" id="SSF53613">
    <property type="entry name" value="Ribokinase-like"/>
    <property type="match status" value="1"/>
</dbReference>
<dbReference type="EMBL" id="AWEZ01000061">
    <property type="protein sequence ID" value="ERL06906.1"/>
    <property type="molecule type" value="Genomic_DNA"/>
</dbReference>
<dbReference type="AlphaFoldDB" id="U2V2K2"/>
<protein>
    <submittedName>
        <fullName evidence="7">Putative 2-dehydro-3-deoxygluconokinase</fullName>
    </submittedName>
</protein>
<dbReference type="InterPro" id="IPR050306">
    <property type="entry name" value="PfkB_Carbo_kinase"/>
</dbReference>
<dbReference type="Gene3D" id="3.40.1190.20">
    <property type="match status" value="1"/>
</dbReference>
<dbReference type="GO" id="GO:0016301">
    <property type="term" value="F:kinase activity"/>
    <property type="evidence" value="ECO:0007669"/>
    <property type="project" value="UniProtKB-KW"/>
</dbReference>
<dbReference type="PATRIC" id="fig|1125712.3.peg.1837"/>
<comment type="similarity">
    <text evidence="1">Belongs to the carbohydrate kinase PfkB family.</text>
</comment>
<evidence type="ECO:0000256" key="3">
    <source>
        <dbReference type="ARBA" id="ARBA00022741"/>
    </source>
</evidence>
<dbReference type="PANTHER" id="PTHR43085:SF1">
    <property type="entry name" value="PSEUDOURIDINE KINASE-RELATED"/>
    <property type="match status" value="1"/>
</dbReference>
<dbReference type="PROSITE" id="PS00584">
    <property type="entry name" value="PFKB_KINASES_2"/>
    <property type="match status" value="1"/>
</dbReference>
<evidence type="ECO:0000256" key="4">
    <source>
        <dbReference type="ARBA" id="ARBA00022777"/>
    </source>
</evidence>
<evidence type="ECO:0000313" key="8">
    <source>
        <dbReference type="Proteomes" id="UP000016638"/>
    </source>
</evidence>
<dbReference type="eggNOG" id="COG0524">
    <property type="taxonomic scope" value="Bacteria"/>
</dbReference>
<keyword evidence="3" id="KW-0547">Nucleotide-binding</keyword>
<evidence type="ECO:0000256" key="1">
    <source>
        <dbReference type="ARBA" id="ARBA00010688"/>
    </source>
</evidence>
<dbReference type="InterPro" id="IPR011611">
    <property type="entry name" value="PfkB_dom"/>
</dbReference>
<reference evidence="7 8" key="1">
    <citation type="submission" date="2013-08" db="EMBL/GenBank/DDBJ databases">
        <authorList>
            <person name="Durkin A.S."/>
            <person name="Haft D.R."/>
            <person name="McCorrison J."/>
            <person name="Torralba M."/>
            <person name="Gillis M."/>
            <person name="Haft D.H."/>
            <person name="Methe B."/>
            <person name="Sutton G."/>
            <person name="Nelson K.E."/>
        </authorList>
    </citation>
    <scope>NUCLEOTIDE SEQUENCE [LARGE SCALE GENOMIC DNA]</scope>
    <source>
        <strain evidence="7 8">F0195</strain>
    </source>
</reference>